<evidence type="ECO:0000256" key="4">
    <source>
        <dbReference type="ARBA" id="ARBA00022827"/>
    </source>
</evidence>
<evidence type="ECO:0000259" key="8">
    <source>
        <dbReference type="Pfam" id="PF02770"/>
    </source>
</evidence>
<dbReference type="SUPFAM" id="SSF47203">
    <property type="entry name" value="Acyl-CoA dehydrogenase C-terminal domain-like"/>
    <property type="match status" value="1"/>
</dbReference>
<evidence type="ECO:0000313" key="11">
    <source>
        <dbReference type="Proteomes" id="UP000733379"/>
    </source>
</evidence>
<name>A0ABS6B2N4_9NOCA</name>
<dbReference type="Pfam" id="PF02771">
    <property type="entry name" value="Acyl-CoA_dh_N"/>
    <property type="match status" value="1"/>
</dbReference>
<evidence type="ECO:0000256" key="6">
    <source>
        <dbReference type="RuleBase" id="RU362125"/>
    </source>
</evidence>
<dbReference type="Gene3D" id="1.10.540.10">
    <property type="entry name" value="Acyl-CoA dehydrogenase/oxidase, N-terminal domain"/>
    <property type="match status" value="1"/>
</dbReference>
<dbReference type="Proteomes" id="UP000733379">
    <property type="component" value="Unassembled WGS sequence"/>
</dbReference>
<sequence length="378" mass="40120">MDFELTDEQRMVQDTVRDLLARGYTAERRNAVIATDLGHDPAIWRTLAEIGVLGLTFAEDDGGMGAGPVEAMLVATELGRRLAPEPVLTAALIPGGLIAAAGTELQRKEILPKVAEGELRLAFAHTEPGHRYPAPATATTAVRRGDSWELSGRKHPVAAGDSADLLIVSAATESGTGLFLVDPAAAGVTRRPYRAHDGSRGADIEFASVPAIALGAVGDSAPDAAEHIDAATVRAQALLCAEAVGAMEEALRLTTEYLKTRKQFGVALRTFQTLTQRAADMYVSLELARSMSYYVTMSLADGAVDPMIAARAKLRVGRSGRHIGQEAVQLHGGIGMTAEYPVGHYLARLTAIEHTLGDSTDHLRRLAAHVGDHQLAEL</sequence>
<comment type="cofactor">
    <cofactor evidence="1 6">
        <name>FAD</name>
        <dbReference type="ChEBI" id="CHEBI:57692"/>
    </cofactor>
</comment>
<dbReference type="InterPro" id="IPR037069">
    <property type="entry name" value="AcylCoA_DH/ox_N_sf"/>
</dbReference>
<dbReference type="SUPFAM" id="SSF56645">
    <property type="entry name" value="Acyl-CoA dehydrogenase NM domain-like"/>
    <property type="match status" value="1"/>
</dbReference>
<evidence type="ECO:0000256" key="3">
    <source>
        <dbReference type="ARBA" id="ARBA00022630"/>
    </source>
</evidence>
<dbReference type="Pfam" id="PF02770">
    <property type="entry name" value="Acyl-CoA_dh_M"/>
    <property type="match status" value="1"/>
</dbReference>
<gene>
    <name evidence="10" type="ORF">KO481_23075</name>
</gene>
<dbReference type="InterPro" id="IPR009100">
    <property type="entry name" value="AcylCoA_DH/oxidase_NM_dom_sf"/>
</dbReference>
<comment type="caution">
    <text evidence="10">The sequence shown here is derived from an EMBL/GenBank/DDBJ whole genome shotgun (WGS) entry which is preliminary data.</text>
</comment>
<dbReference type="InterPro" id="IPR046373">
    <property type="entry name" value="Acyl-CoA_Oxase/DH_mid-dom_sf"/>
</dbReference>
<keyword evidence="3 6" id="KW-0285">Flavoprotein</keyword>
<keyword evidence="4 6" id="KW-0274">FAD</keyword>
<accession>A0ABS6B2N4</accession>
<keyword evidence="11" id="KW-1185">Reference proteome</keyword>
<protein>
    <submittedName>
        <fullName evidence="10">Acyl-CoA dehydrogenase family protein</fullName>
    </submittedName>
</protein>
<dbReference type="InterPro" id="IPR006091">
    <property type="entry name" value="Acyl-CoA_Oxase/DH_mid-dom"/>
</dbReference>
<dbReference type="Pfam" id="PF00441">
    <property type="entry name" value="Acyl-CoA_dh_1"/>
    <property type="match status" value="1"/>
</dbReference>
<dbReference type="PANTHER" id="PTHR43884:SF20">
    <property type="entry name" value="ACYL-COA DEHYDROGENASE FADE28"/>
    <property type="match status" value="1"/>
</dbReference>
<dbReference type="CDD" id="cd00567">
    <property type="entry name" value="ACAD"/>
    <property type="match status" value="1"/>
</dbReference>
<dbReference type="RefSeq" id="WP_215919529.1">
    <property type="nucleotide sequence ID" value="NZ_JAHKNI010000007.1"/>
</dbReference>
<dbReference type="Gene3D" id="1.20.140.10">
    <property type="entry name" value="Butyryl-CoA Dehydrogenase, subunit A, domain 3"/>
    <property type="match status" value="1"/>
</dbReference>
<comment type="similarity">
    <text evidence="2 6">Belongs to the acyl-CoA dehydrogenase family.</text>
</comment>
<feature type="domain" description="Acyl-CoA dehydrogenase/oxidase C-terminal" evidence="7">
    <location>
        <begin position="237"/>
        <end position="369"/>
    </location>
</feature>
<organism evidence="10 11">
    <name type="scientific">Nocardia albiluteola</name>
    <dbReference type="NCBI Taxonomy" id="2842303"/>
    <lineage>
        <taxon>Bacteria</taxon>
        <taxon>Bacillati</taxon>
        <taxon>Actinomycetota</taxon>
        <taxon>Actinomycetes</taxon>
        <taxon>Mycobacteriales</taxon>
        <taxon>Nocardiaceae</taxon>
        <taxon>Nocardia</taxon>
    </lineage>
</organism>
<dbReference type="EMBL" id="JAHKNI010000007">
    <property type="protein sequence ID" value="MBU3064403.1"/>
    <property type="molecule type" value="Genomic_DNA"/>
</dbReference>
<evidence type="ECO:0000256" key="2">
    <source>
        <dbReference type="ARBA" id="ARBA00009347"/>
    </source>
</evidence>
<feature type="domain" description="Acyl-CoA dehydrogenase/oxidase N-terminal" evidence="9">
    <location>
        <begin position="6"/>
        <end position="118"/>
    </location>
</feature>
<dbReference type="InterPro" id="IPR013786">
    <property type="entry name" value="AcylCoA_DH/ox_N"/>
</dbReference>
<evidence type="ECO:0000259" key="9">
    <source>
        <dbReference type="Pfam" id="PF02771"/>
    </source>
</evidence>
<evidence type="ECO:0000259" key="7">
    <source>
        <dbReference type="Pfam" id="PF00441"/>
    </source>
</evidence>
<evidence type="ECO:0000256" key="5">
    <source>
        <dbReference type="ARBA" id="ARBA00023002"/>
    </source>
</evidence>
<evidence type="ECO:0000313" key="10">
    <source>
        <dbReference type="EMBL" id="MBU3064403.1"/>
    </source>
</evidence>
<dbReference type="InterPro" id="IPR009075">
    <property type="entry name" value="AcylCo_DH/oxidase_C"/>
</dbReference>
<proteinExistence type="inferred from homology"/>
<reference evidence="10 11" key="1">
    <citation type="submission" date="2021-06" db="EMBL/GenBank/DDBJ databases">
        <title>Actinomycetes sequencing.</title>
        <authorList>
            <person name="Shan Q."/>
        </authorList>
    </citation>
    <scope>NUCLEOTIDE SEQUENCE [LARGE SCALE GENOMIC DNA]</scope>
    <source>
        <strain evidence="10 11">NEAU-G5</strain>
    </source>
</reference>
<dbReference type="InterPro" id="IPR036250">
    <property type="entry name" value="AcylCo_DH-like_C"/>
</dbReference>
<keyword evidence="5 6" id="KW-0560">Oxidoreductase</keyword>
<evidence type="ECO:0000256" key="1">
    <source>
        <dbReference type="ARBA" id="ARBA00001974"/>
    </source>
</evidence>
<dbReference type="Gene3D" id="2.40.110.10">
    <property type="entry name" value="Butyryl-CoA Dehydrogenase, subunit A, domain 2"/>
    <property type="match status" value="1"/>
</dbReference>
<feature type="domain" description="Acyl-CoA oxidase/dehydrogenase middle" evidence="8">
    <location>
        <begin position="122"/>
        <end position="203"/>
    </location>
</feature>
<dbReference type="PANTHER" id="PTHR43884">
    <property type="entry name" value="ACYL-COA DEHYDROGENASE"/>
    <property type="match status" value="1"/>
</dbReference>